<name>A0A5Q2RK98_9ACTN</name>
<dbReference type="Proteomes" id="UP000334019">
    <property type="component" value="Chromosome"/>
</dbReference>
<reference evidence="2 3" key="1">
    <citation type="submission" date="2019-11" db="EMBL/GenBank/DDBJ databases">
        <authorList>
            <person name="He Y."/>
        </authorList>
    </citation>
    <scope>NUCLEOTIDE SEQUENCE [LARGE SCALE GENOMIC DNA]</scope>
    <source>
        <strain evidence="2 3">SCSIO 58843</strain>
    </source>
</reference>
<evidence type="ECO:0000313" key="2">
    <source>
        <dbReference type="EMBL" id="QGG94826.1"/>
    </source>
</evidence>
<dbReference type="KEGG" id="atq:GH723_06730"/>
<sequence>MAERPEDAPNPPKLARRAPVTEKVAIETEQPEVVDKVAALLGKWAEEDR</sequence>
<accession>A0A5Q2RK98</accession>
<dbReference type="AlphaFoldDB" id="A0A5Q2RK98"/>
<protein>
    <submittedName>
        <fullName evidence="2">Uncharacterized protein</fullName>
    </submittedName>
</protein>
<organism evidence="2 3">
    <name type="scientific">Actinomarinicola tropica</name>
    <dbReference type="NCBI Taxonomy" id="2789776"/>
    <lineage>
        <taxon>Bacteria</taxon>
        <taxon>Bacillati</taxon>
        <taxon>Actinomycetota</taxon>
        <taxon>Acidimicrobiia</taxon>
        <taxon>Acidimicrobiales</taxon>
        <taxon>Iamiaceae</taxon>
        <taxon>Actinomarinicola</taxon>
    </lineage>
</organism>
<dbReference type="EMBL" id="CP045851">
    <property type="protein sequence ID" value="QGG94826.1"/>
    <property type="molecule type" value="Genomic_DNA"/>
</dbReference>
<evidence type="ECO:0000313" key="3">
    <source>
        <dbReference type="Proteomes" id="UP000334019"/>
    </source>
</evidence>
<keyword evidence="3" id="KW-1185">Reference proteome</keyword>
<dbReference type="RefSeq" id="WP_153758934.1">
    <property type="nucleotide sequence ID" value="NZ_CP045851.1"/>
</dbReference>
<proteinExistence type="predicted"/>
<evidence type="ECO:0000256" key="1">
    <source>
        <dbReference type="SAM" id="MobiDB-lite"/>
    </source>
</evidence>
<gene>
    <name evidence="2" type="ORF">GH723_06730</name>
</gene>
<feature type="region of interest" description="Disordered" evidence="1">
    <location>
        <begin position="1"/>
        <end position="20"/>
    </location>
</feature>